<proteinExistence type="predicted"/>
<dbReference type="InterPro" id="IPR011006">
    <property type="entry name" value="CheY-like_superfamily"/>
</dbReference>
<dbReference type="SUPFAM" id="SSF52172">
    <property type="entry name" value="CheY-like"/>
    <property type="match status" value="1"/>
</dbReference>
<dbReference type="InterPro" id="IPR001789">
    <property type="entry name" value="Sig_transdc_resp-reg_receiver"/>
</dbReference>
<dbReference type="EMBL" id="SPMZ01000050">
    <property type="protein sequence ID" value="NMQ20464.1"/>
    <property type="molecule type" value="Genomic_DNA"/>
</dbReference>
<evidence type="ECO:0000313" key="4">
    <source>
        <dbReference type="EMBL" id="NMQ20464.1"/>
    </source>
</evidence>
<comment type="caution">
    <text evidence="4">The sequence shown here is derived from an EMBL/GenBank/DDBJ whole genome shotgun (WGS) entry which is preliminary data.</text>
</comment>
<evidence type="ECO:0000259" key="3">
    <source>
        <dbReference type="PROSITE" id="PS50110"/>
    </source>
</evidence>
<sequence>MNDPCKLLVVDDSKIMRRLITDLFESDDKIHVVGEAADGLEALASVSRLVPRRDYVGYQHAGHGWIDHAQAFDDSQSNTHRDAEYPDSGRGEDHIRHPALWSG</sequence>
<dbReference type="Proteomes" id="UP000760480">
    <property type="component" value="Unassembled WGS sequence"/>
</dbReference>
<evidence type="ECO:0000313" key="5">
    <source>
        <dbReference type="Proteomes" id="UP000760480"/>
    </source>
</evidence>
<name>A0ABX1TPK8_9GAMM</name>
<dbReference type="PROSITE" id="PS50110">
    <property type="entry name" value="RESPONSE_REGULATORY"/>
    <property type="match status" value="1"/>
</dbReference>
<reference evidence="4 5" key="1">
    <citation type="submission" date="2019-03" db="EMBL/GenBank/DDBJ databases">
        <title>Metabolic reconstructions from genomes of highly enriched 'Candidatus Accumulibacter' and 'Candidatus Competibacter' bioreactor populations.</title>
        <authorList>
            <person name="Annavajhala M.K."/>
            <person name="Welles L."/>
            <person name="Abbas B."/>
            <person name="Sorokin D."/>
            <person name="Park H."/>
            <person name="Van Loosdrecht M."/>
            <person name="Chandran K."/>
        </authorList>
    </citation>
    <scope>NUCLEOTIDE SEQUENCE [LARGE SCALE GENOMIC DNA]</scope>
    <source>
        <strain evidence="4 5">SBR_G</strain>
    </source>
</reference>
<comment type="caution">
    <text evidence="1">Lacks conserved residue(s) required for the propagation of feature annotation.</text>
</comment>
<dbReference type="Gene3D" id="3.40.50.2300">
    <property type="match status" value="1"/>
</dbReference>
<protein>
    <submittedName>
        <fullName evidence="4">Response regulator</fullName>
    </submittedName>
</protein>
<organism evidence="4 5">
    <name type="scientific">Candidatus Competibacter phosphatis</name>
    <dbReference type="NCBI Taxonomy" id="221280"/>
    <lineage>
        <taxon>Bacteria</taxon>
        <taxon>Pseudomonadati</taxon>
        <taxon>Pseudomonadota</taxon>
        <taxon>Gammaproteobacteria</taxon>
        <taxon>Candidatus Competibacteraceae</taxon>
        <taxon>Candidatus Competibacter</taxon>
    </lineage>
</organism>
<feature type="region of interest" description="Disordered" evidence="2">
    <location>
        <begin position="70"/>
        <end position="103"/>
    </location>
</feature>
<evidence type="ECO:0000256" key="1">
    <source>
        <dbReference type="PROSITE-ProRule" id="PRU00169"/>
    </source>
</evidence>
<keyword evidence="5" id="KW-1185">Reference proteome</keyword>
<gene>
    <name evidence="4" type="ORF">E4P82_15445</name>
</gene>
<feature type="compositionally biased region" description="Basic and acidic residues" evidence="2">
    <location>
        <begin position="79"/>
        <end position="96"/>
    </location>
</feature>
<accession>A0ABX1TPK8</accession>
<feature type="domain" description="Response regulatory" evidence="3">
    <location>
        <begin position="6"/>
        <end position="103"/>
    </location>
</feature>
<evidence type="ECO:0000256" key="2">
    <source>
        <dbReference type="SAM" id="MobiDB-lite"/>
    </source>
</evidence>